<gene>
    <name evidence="8" type="ORF">METZ01_LOCUS111878</name>
</gene>
<evidence type="ECO:0000256" key="4">
    <source>
        <dbReference type="ARBA" id="ARBA00022723"/>
    </source>
</evidence>
<evidence type="ECO:0000313" key="8">
    <source>
        <dbReference type="EMBL" id="SVA59024.1"/>
    </source>
</evidence>
<keyword evidence="4" id="KW-0479">Metal-binding</keyword>
<dbReference type="InterPro" id="IPR058240">
    <property type="entry name" value="rSAM_sf"/>
</dbReference>
<accession>A0A381X2N8</accession>
<dbReference type="InterPro" id="IPR007197">
    <property type="entry name" value="rSAM"/>
</dbReference>
<dbReference type="PROSITE" id="PS01305">
    <property type="entry name" value="MOAA_NIFB_PQQE"/>
    <property type="match status" value="1"/>
</dbReference>
<dbReference type="CDD" id="cd01335">
    <property type="entry name" value="Radical_SAM"/>
    <property type="match status" value="1"/>
</dbReference>
<dbReference type="NCBIfam" id="NF033640">
    <property type="entry name" value="N_Twi_rSAM"/>
    <property type="match status" value="1"/>
</dbReference>
<dbReference type="SFLD" id="SFLDS00029">
    <property type="entry name" value="Radical_SAM"/>
    <property type="match status" value="1"/>
</dbReference>
<keyword evidence="5" id="KW-0408">Iron</keyword>
<dbReference type="AlphaFoldDB" id="A0A381X2N8"/>
<keyword evidence="3" id="KW-0949">S-adenosyl-L-methionine</keyword>
<feature type="domain" description="Radical SAM core" evidence="7">
    <location>
        <begin position="65"/>
        <end position="222"/>
    </location>
</feature>
<reference evidence="8" key="1">
    <citation type="submission" date="2018-05" db="EMBL/GenBank/DDBJ databases">
        <authorList>
            <person name="Lanie J.A."/>
            <person name="Ng W.-L."/>
            <person name="Kazmierczak K.M."/>
            <person name="Andrzejewski T.M."/>
            <person name="Davidsen T.M."/>
            <person name="Wayne K.J."/>
            <person name="Tettelin H."/>
            <person name="Glass J.I."/>
            <person name="Rusch D."/>
            <person name="Podicherti R."/>
            <person name="Tsui H.-C.T."/>
            <person name="Winkler M.E."/>
        </authorList>
    </citation>
    <scope>NUCLEOTIDE SEQUENCE</scope>
</reference>
<dbReference type="SFLD" id="SFLDG01067">
    <property type="entry name" value="SPASM/twitch_domain_containing"/>
    <property type="match status" value="1"/>
</dbReference>
<dbReference type="PANTHER" id="PTHR11228:SF34">
    <property type="entry name" value="TUNGSTEN-CONTAINING ALDEHYDE FERREDOXIN OXIDOREDUCTASE COFACTOR MODIFYING PROTEIN"/>
    <property type="match status" value="1"/>
</dbReference>
<evidence type="ECO:0000256" key="2">
    <source>
        <dbReference type="ARBA" id="ARBA00022485"/>
    </source>
</evidence>
<keyword evidence="6" id="KW-0411">Iron-sulfur</keyword>
<comment type="cofactor">
    <cofactor evidence="1">
        <name>[4Fe-4S] cluster</name>
        <dbReference type="ChEBI" id="CHEBI:49883"/>
    </cofactor>
</comment>
<name>A0A381X2N8_9ZZZZ</name>
<proteinExistence type="predicted"/>
<evidence type="ECO:0000256" key="6">
    <source>
        <dbReference type="ARBA" id="ARBA00023014"/>
    </source>
</evidence>
<dbReference type="SUPFAM" id="SSF102114">
    <property type="entry name" value="Radical SAM enzymes"/>
    <property type="match status" value="1"/>
</dbReference>
<dbReference type="InterPro" id="IPR050377">
    <property type="entry name" value="Radical_SAM_PqqE_MftC-like"/>
</dbReference>
<dbReference type="InterPro" id="IPR000385">
    <property type="entry name" value="MoaA_NifB_PqqE_Fe-S-bd_CS"/>
</dbReference>
<dbReference type="GO" id="GO:0003824">
    <property type="term" value="F:catalytic activity"/>
    <property type="evidence" value="ECO:0007669"/>
    <property type="project" value="InterPro"/>
</dbReference>
<organism evidence="8">
    <name type="scientific">marine metagenome</name>
    <dbReference type="NCBI Taxonomy" id="408172"/>
    <lineage>
        <taxon>unclassified sequences</taxon>
        <taxon>metagenomes</taxon>
        <taxon>ecological metagenomes</taxon>
    </lineage>
</organism>
<evidence type="ECO:0000256" key="5">
    <source>
        <dbReference type="ARBA" id="ARBA00023004"/>
    </source>
</evidence>
<evidence type="ECO:0000256" key="1">
    <source>
        <dbReference type="ARBA" id="ARBA00001966"/>
    </source>
</evidence>
<dbReference type="InterPro" id="IPR013785">
    <property type="entry name" value="Aldolase_TIM"/>
</dbReference>
<dbReference type="PANTHER" id="PTHR11228">
    <property type="entry name" value="RADICAL SAM DOMAIN PROTEIN"/>
    <property type="match status" value="1"/>
</dbReference>
<protein>
    <recommendedName>
        <fullName evidence="7">Radical SAM core domain-containing protein</fullName>
    </recommendedName>
</protein>
<keyword evidence="2" id="KW-0004">4Fe-4S</keyword>
<evidence type="ECO:0000256" key="3">
    <source>
        <dbReference type="ARBA" id="ARBA00022691"/>
    </source>
</evidence>
<dbReference type="EMBL" id="UINC01013704">
    <property type="protein sequence ID" value="SVA59024.1"/>
    <property type="molecule type" value="Genomic_DNA"/>
</dbReference>
<dbReference type="GO" id="GO:0051539">
    <property type="term" value="F:4 iron, 4 sulfur cluster binding"/>
    <property type="evidence" value="ECO:0007669"/>
    <property type="project" value="UniProtKB-KW"/>
</dbReference>
<evidence type="ECO:0000259" key="7">
    <source>
        <dbReference type="Pfam" id="PF04055"/>
    </source>
</evidence>
<sequence>MLKGEKVSACDHCYKEEAAGIRSHRINENVLWENKLGEDRIAELISSTKKDGTLTENFITLDLRLGNTCNLQCVMCRPQDSSMWLSNAKKLKDILETDAKWDWEHKSNIDTDQFEWYKKEKLWKDFEPMFSTIRHLIFAGGEPLLIKEHLQLIKNLVKFGYSKNIELRYHTNGTIISEEIVNLWKEFKFVEVMASIDAWGEHLEYVRYPANWELISGNLKKLDKTPDNIDVKVLATIHAMNVYYIPEFAENMLKSKFKRVGHLHHSGVFHAGTVHWPRYLSIKVFPKSIKSEIRKKWESFEELKYNKQWREKILPQLDFMDSEDLSDLYPQFIDYRDKLDKIRNTSFKKTFPEFYKVLENAN</sequence>
<dbReference type="GO" id="GO:0046872">
    <property type="term" value="F:metal ion binding"/>
    <property type="evidence" value="ECO:0007669"/>
    <property type="project" value="UniProtKB-KW"/>
</dbReference>
<dbReference type="Gene3D" id="3.20.20.70">
    <property type="entry name" value="Aldolase class I"/>
    <property type="match status" value="1"/>
</dbReference>
<dbReference type="Pfam" id="PF04055">
    <property type="entry name" value="Radical_SAM"/>
    <property type="match status" value="1"/>
</dbReference>